<comment type="subunit">
    <text evidence="2 7">Homopentamer.</text>
</comment>
<dbReference type="AlphaFoldDB" id="A0ABD4K8F7"/>
<evidence type="ECO:0000256" key="7">
    <source>
        <dbReference type="RuleBase" id="RU362066"/>
    </source>
</evidence>
<evidence type="ECO:0000256" key="4">
    <source>
        <dbReference type="ARBA" id="ARBA00023054"/>
    </source>
</evidence>
<feature type="domain" description="Flagellar hook-associated protein 2 N-terminal" evidence="8">
    <location>
        <begin position="15"/>
        <end position="105"/>
    </location>
</feature>
<evidence type="ECO:0000313" key="11">
    <source>
        <dbReference type="EMBL" id="TYT28613.1"/>
    </source>
</evidence>
<comment type="function">
    <text evidence="7">Required for morphogenesis and for the elongation of the flagellar filament by facilitating polymerization of the flagellin monomers at the tip of growing filament. Forms a capping structure, which prevents flagellin subunits (transported through the central channel of the flagellum) from leaking out without polymerization at the distal end.</text>
</comment>
<evidence type="ECO:0000259" key="8">
    <source>
        <dbReference type="Pfam" id="PF02465"/>
    </source>
</evidence>
<comment type="similarity">
    <text evidence="1 7">Belongs to the FliD family.</text>
</comment>
<dbReference type="Pfam" id="PF07195">
    <property type="entry name" value="FliD_C"/>
    <property type="match status" value="1"/>
</dbReference>
<evidence type="ECO:0000259" key="9">
    <source>
        <dbReference type="Pfam" id="PF07195"/>
    </source>
</evidence>
<dbReference type="PANTHER" id="PTHR30288:SF0">
    <property type="entry name" value="FLAGELLAR HOOK-ASSOCIATED PROTEIN 2"/>
    <property type="match status" value="1"/>
</dbReference>
<evidence type="ECO:0000256" key="2">
    <source>
        <dbReference type="ARBA" id="ARBA00011255"/>
    </source>
</evidence>
<keyword evidence="7" id="KW-0964">Secreted</keyword>
<feature type="domain" description="Flagellar hook-associated protein 2 C-terminal" evidence="9">
    <location>
        <begin position="221"/>
        <end position="459"/>
    </location>
</feature>
<accession>A0ABD4K8F7</accession>
<sequence>MATISNLGVGMPGLSDLYDKLQAAEETKLTAIATQKTKYDAQITGYGKLQSALTSLQTAAAKLGNPDTWNSTSVTSTNTAFAATTSTNANVGEFTINVSKIAKGQVLTTAPNTIDSNTKQLGGTTADNTRTITITQAGADSKPMTVKLADGDTSLNGIAKAINAANGGVTASVVKADNGDYRLMLSSKTTGTDSDMTVTVTGDDTLNNVIGSGALNEQVKSQNAVVNVNGIDIVRQSNVITDAMPGVTLTLKAPSTADETLSVTRATDDNKKAITDWVTAYNSLQSTIAALTKYEPPATGATAQSSSNGVLMGDSTIRGVQSDLRSLLTNVQAGSYAIMAQLGITQDPLKGADGAVGNLKIDDKKLSQVLSDDPAGVQAYFVGDGKTTGFATQMNDKLTNMLSTSVGKEGVIQNAKDGINATLKSIGKRYEAMELSIDATMARYKKQFSDLDALVTKFNGTATYLNQQFSTKSS</sequence>
<evidence type="ECO:0000313" key="13">
    <source>
        <dbReference type="Proteomes" id="UP000628560"/>
    </source>
</evidence>
<comment type="function">
    <text evidence="6">Required for the morphogenesis and for the elongation of the flagellar filament by facilitating polymerization of the flagellin monomers at the tip of growing filament. Forms a capping structure, which prevents flagellin subunits (transported through the central channel of the flagellum) from leaking out without polymerization at the distal end.</text>
</comment>
<dbReference type="EMBL" id="JADIXP010000005">
    <property type="protein sequence ID" value="MBF4178086.1"/>
    <property type="molecule type" value="Genomic_DNA"/>
</dbReference>
<organism evidence="10 13">
    <name type="scientific">Lelliottia nimipressuralis</name>
    <dbReference type="NCBI Taxonomy" id="69220"/>
    <lineage>
        <taxon>Bacteria</taxon>
        <taxon>Pseudomonadati</taxon>
        <taxon>Pseudomonadota</taxon>
        <taxon>Gammaproteobacteria</taxon>
        <taxon>Enterobacterales</taxon>
        <taxon>Enterobacteriaceae</taxon>
        <taxon>Lelliottia</taxon>
    </lineage>
</organism>
<keyword evidence="12" id="KW-1185">Reference proteome</keyword>
<dbReference type="EMBL" id="VTFR01000016">
    <property type="protein sequence ID" value="TYT28613.1"/>
    <property type="molecule type" value="Genomic_DNA"/>
</dbReference>
<reference evidence="10 13" key="2">
    <citation type="submission" date="2020-11" db="EMBL/GenBank/DDBJ databases">
        <title>Identification of Lelliottia nimipressuralis from Wound Infection by Whole Genome-Based Bacterial Identification.</title>
        <authorList>
            <person name="Navarathna D.H."/>
            <person name="Choi H."/>
            <person name="Jinadatha C."/>
            <person name="Chatterjee P."/>
            <person name="Hwang M."/>
        </authorList>
    </citation>
    <scope>NUCLEOTIDE SEQUENCE [LARGE SCALE GENOMIC DNA]</scope>
    <source>
        <strain evidence="10 13">DN2020</strain>
    </source>
</reference>
<dbReference type="NCBIfam" id="NF005955">
    <property type="entry name" value="PRK08032.1"/>
    <property type="match status" value="1"/>
</dbReference>
<evidence type="ECO:0000256" key="1">
    <source>
        <dbReference type="ARBA" id="ARBA00009764"/>
    </source>
</evidence>
<dbReference type="InterPro" id="IPR040026">
    <property type="entry name" value="FliD"/>
</dbReference>
<dbReference type="GO" id="GO:0005576">
    <property type="term" value="C:extracellular region"/>
    <property type="evidence" value="ECO:0007669"/>
    <property type="project" value="UniProtKB-SubCell"/>
</dbReference>
<keyword evidence="10" id="KW-0966">Cell projection</keyword>
<reference evidence="11 12" key="1">
    <citation type="submission" date="2019-08" db="EMBL/GenBank/DDBJ databases">
        <title>The draft genome of Lelliottia nimipressuralis strain CICC 24156.</title>
        <authorList>
            <person name="Wu W."/>
            <person name="Feng Y."/>
            <person name="Zong Z."/>
        </authorList>
    </citation>
    <scope>NUCLEOTIDE SEQUENCE [LARGE SCALE GENOMIC DNA]</scope>
    <source>
        <strain evidence="11 12">CICC 24156</strain>
    </source>
</reference>
<comment type="caution">
    <text evidence="10">The sequence shown here is derived from an EMBL/GenBank/DDBJ whole genome shotgun (WGS) entry which is preliminary data.</text>
</comment>
<evidence type="ECO:0000256" key="5">
    <source>
        <dbReference type="ARBA" id="ARBA00023143"/>
    </source>
</evidence>
<name>A0ABD4K8F7_9ENTR</name>
<dbReference type="InterPro" id="IPR003481">
    <property type="entry name" value="FliD_N"/>
</dbReference>
<keyword evidence="10" id="KW-0969">Cilium</keyword>
<proteinExistence type="inferred from homology"/>
<protein>
    <recommendedName>
        <fullName evidence="3 7">Flagellar hook-associated protein 2</fullName>
        <shortName evidence="7">HAP2</shortName>
    </recommendedName>
    <alternativeName>
        <fullName evidence="7">Flagellar cap protein</fullName>
    </alternativeName>
</protein>
<dbReference type="Proteomes" id="UP000628560">
    <property type="component" value="Unassembled WGS sequence"/>
</dbReference>
<dbReference type="Proteomes" id="UP000323910">
    <property type="component" value="Unassembled WGS sequence"/>
</dbReference>
<evidence type="ECO:0000313" key="12">
    <source>
        <dbReference type="Proteomes" id="UP000323910"/>
    </source>
</evidence>
<dbReference type="RefSeq" id="WP_129035646.1">
    <property type="nucleotide sequence ID" value="NZ_JADIXP010000005.1"/>
</dbReference>
<keyword evidence="4" id="KW-0175">Coiled coil</keyword>
<gene>
    <name evidence="10" type="primary">fliD</name>
    <name evidence="11" type="ORF">FZO59_21565</name>
    <name evidence="10" type="ORF">ISP11_09425</name>
</gene>
<evidence type="ECO:0000256" key="6">
    <source>
        <dbReference type="ARBA" id="ARBA00025175"/>
    </source>
</evidence>
<comment type="subcellular location">
    <subcellularLocation>
        <location evidence="7">Secreted</location>
    </subcellularLocation>
    <subcellularLocation>
        <location evidence="7">Bacterial flagellum</location>
    </subcellularLocation>
</comment>
<dbReference type="InterPro" id="IPR010809">
    <property type="entry name" value="FliD_C"/>
</dbReference>
<keyword evidence="10" id="KW-0282">Flagellum</keyword>
<evidence type="ECO:0000256" key="3">
    <source>
        <dbReference type="ARBA" id="ARBA00016246"/>
    </source>
</evidence>
<evidence type="ECO:0000313" key="10">
    <source>
        <dbReference type="EMBL" id="MBF4178086.1"/>
    </source>
</evidence>
<dbReference type="Pfam" id="PF02465">
    <property type="entry name" value="FliD_N"/>
    <property type="match status" value="1"/>
</dbReference>
<dbReference type="GO" id="GO:0009424">
    <property type="term" value="C:bacterial-type flagellum hook"/>
    <property type="evidence" value="ECO:0007669"/>
    <property type="project" value="UniProtKB-UniRule"/>
</dbReference>
<dbReference type="PANTHER" id="PTHR30288">
    <property type="entry name" value="FLAGELLAR CAP/ASSEMBLY PROTEIN FLID"/>
    <property type="match status" value="1"/>
</dbReference>
<keyword evidence="5 7" id="KW-0975">Bacterial flagellum</keyword>